<dbReference type="InterPro" id="IPR029032">
    <property type="entry name" value="AhpD-like"/>
</dbReference>
<accession>A0A381Q2C2</accession>
<gene>
    <name evidence="2" type="ORF">METZ01_LOCUS25922</name>
</gene>
<dbReference type="Pfam" id="PF02627">
    <property type="entry name" value="CMD"/>
    <property type="match status" value="1"/>
</dbReference>
<dbReference type="PANTHER" id="PTHR35446">
    <property type="entry name" value="SI:CH211-175M2.5"/>
    <property type="match status" value="1"/>
</dbReference>
<organism evidence="2">
    <name type="scientific">marine metagenome</name>
    <dbReference type="NCBI Taxonomy" id="408172"/>
    <lineage>
        <taxon>unclassified sequences</taxon>
        <taxon>metagenomes</taxon>
        <taxon>ecological metagenomes</taxon>
    </lineage>
</organism>
<dbReference type="EMBL" id="UINC01001166">
    <property type="protein sequence ID" value="SUZ73068.1"/>
    <property type="molecule type" value="Genomic_DNA"/>
</dbReference>
<proteinExistence type="predicted"/>
<dbReference type="PANTHER" id="PTHR35446:SF2">
    <property type="entry name" value="CARBOXYMUCONOLACTONE DECARBOXYLASE-LIKE DOMAIN-CONTAINING PROTEIN"/>
    <property type="match status" value="1"/>
</dbReference>
<dbReference type="GO" id="GO:0051920">
    <property type="term" value="F:peroxiredoxin activity"/>
    <property type="evidence" value="ECO:0007669"/>
    <property type="project" value="InterPro"/>
</dbReference>
<dbReference type="AlphaFoldDB" id="A0A381Q2C2"/>
<sequence length="195" mass="22248">MSHLEPLDRKDLPELEELFSHYDETLSFVPNSLFTMARRPETLRVLSDLITVIWRTGTLPIELKPLVALVSSMAAGCRYCQAHESVDMRERGVPEEKISDVWDFESSPHFDEAERAVLRFARDASVLPNAVGSGHFDDLRRFYDDGQIVEVLTVICLFGFLNRWNDTVATELEIDPLRYATAIHEASDWNPGKHS</sequence>
<reference evidence="2" key="1">
    <citation type="submission" date="2018-05" db="EMBL/GenBank/DDBJ databases">
        <authorList>
            <person name="Lanie J.A."/>
            <person name="Ng W.-L."/>
            <person name="Kazmierczak K.M."/>
            <person name="Andrzejewski T.M."/>
            <person name="Davidsen T.M."/>
            <person name="Wayne K.J."/>
            <person name="Tettelin H."/>
            <person name="Glass J.I."/>
            <person name="Rusch D."/>
            <person name="Podicherti R."/>
            <person name="Tsui H.-C.T."/>
            <person name="Winkler M.E."/>
        </authorList>
    </citation>
    <scope>NUCLEOTIDE SEQUENCE</scope>
</reference>
<dbReference type="InterPro" id="IPR003779">
    <property type="entry name" value="CMD-like"/>
</dbReference>
<protein>
    <recommendedName>
        <fullName evidence="1">Carboxymuconolactone decarboxylase-like domain-containing protein</fullName>
    </recommendedName>
</protein>
<dbReference type="SUPFAM" id="SSF69118">
    <property type="entry name" value="AhpD-like"/>
    <property type="match status" value="1"/>
</dbReference>
<feature type="domain" description="Carboxymuconolactone decarboxylase-like" evidence="1">
    <location>
        <begin position="40"/>
        <end position="123"/>
    </location>
</feature>
<dbReference type="Gene3D" id="1.20.1290.10">
    <property type="entry name" value="AhpD-like"/>
    <property type="match status" value="1"/>
</dbReference>
<evidence type="ECO:0000259" key="1">
    <source>
        <dbReference type="Pfam" id="PF02627"/>
    </source>
</evidence>
<evidence type="ECO:0000313" key="2">
    <source>
        <dbReference type="EMBL" id="SUZ73068.1"/>
    </source>
</evidence>
<name>A0A381Q2C2_9ZZZZ</name>